<evidence type="ECO:0000313" key="3">
    <source>
        <dbReference type="Proteomes" id="UP000029665"/>
    </source>
</evidence>
<reference evidence="2" key="1">
    <citation type="submission" date="2014-01" db="EMBL/GenBank/DDBJ databases">
        <title>The genome of the white-rot fungus Pycnoporus cinnabarinus: a basidiomycete model with a versatile arsenal for lignocellulosic biomass breakdown.</title>
        <authorList>
            <person name="Levasseur A."/>
            <person name="Lomascolo A."/>
            <person name="Ruiz-Duenas F.J."/>
            <person name="Uzan E."/>
            <person name="Piumi F."/>
            <person name="Kues U."/>
            <person name="Ram A.F.J."/>
            <person name="Murat C."/>
            <person name="Haon M."/>
            <person name="Benoit I."/>
            <person name="Arfi Y."/>
            <person name="Chevret D."/>
            <person name="Drula E."/>
            <person name="Kwon M.J."/>
            <person name="Gouret P."/>
            <person name="Lesage-Meessen L."/>
            <person name="Lombard V."/>
            <person name="Mariette J."/>
            <person name="Noirot C."/>
            <person name="Park J."/>
            <person name="Patyshakuliyeva A."/>
            <person name="Wieneger R.A.B."/>
            <person name="Wosten H.A.B."/>
            <person name="Martin F."/>
            <person name="Coutinho P.M."/>
            <person name="de Vries R."/>
            <person name="Martinez A.T."/>
            <person name="Klopp C."/>
            <person name="Pontarotti P."/>
            <person name="Henrissat B."/>
            <person name="Record E."/>
        </authorList>
    </citation>
    <scope>NUCLEOTIDE SEQUENCE [LARGE SCALE GENOMIC DNA]</scope>
    <source>
        <strain evidence="2">BRFM137</strain>
    </source>
</reference>
<dbReference type="InterPro" id="IPR003749">
    <property type="entry name" value="ThiS/MoaD-like"/>
</dbReference>
<dbReference type="AlphaFoldDB" id="A0A060SJ55"/>
<keyword evidence="3" id="KW-1185">Reference proteome</keyword>
<dbReference type="GO" id="GO:0000166">
    <property type="term" value="F:nucleotide binding"/>
    <property type="evidence" value="ECO:0007669"/>
    <property type="project" value="UniProtKB-KW"/>
</dbReference>
<dbReference type="SUPFAM" id="SSF54285">
    <property type="entry name" value="MoaD/ThiS"/>
    <property type="match status" value="1"/>
</dbReference>
<dbReference type="CDD" id="cd00754">
    <property type="entry name" value="Ubl_MoaD"/>
    <property type="match status" value="1"/>
</dbReference>
<sequence length="135" mass="13849">MSGDPPTVTVLYFAAASTATGLTTEAVALDNTSGGTSHLRSRQPRLAHVLHSEPSIDASTALLMARAGADYDRTSGGLPLSALADVLVARHPGTGLREILAQSQWAVDEEMVDDPANVVLKGGEEVAVICPVSGG</sequence>
<protein>
    <recommendedName>
        <fullName evidence="4">MOCS2A</fullName>
    </recommendedName>
</protein>
<dbReference type="InterPro" id="IPR044672">
    <property type="entry name" value="MOCS2A"/>
</dbReference>
<dbReference type="GO" id="GO:1990133">
    <property type="term" value="C:molybdopterin adenylyltransferase complex"/>
    <property type="evidence" value="ECO:0007669"/>
    <property type="project" value="TreeGrafter"/>
</dbReference>
<gene>
    <name evidence="2" type="ORF">BN946_scf184980.g9</name>
</gene>
<proteinExistence type="predicted"/>
<accession>A0A060SJ55</accession>
<dbReference type="OMA" id="CTTECIT"/>
<keyword evidence="1" id="KW-0547">Nucleotide-binding</keyword>
<comment type="caution">
    <text evidence="2">The sequence shown here is derived from an EMBL/GenBank/DDBJ whole genome shotgun (WGS) entry which is preliminary data.</text>
</comment>
<evidence type="ECO:0008006" key="4">
    <source>
        <dbReference type="Google" id="ProtNLM"/>
    </source>
</evidence>
<dbReference type="InterPro" id="IPR012675">
    <property type="entry name" value="Beta-grasp_dom_sf"/>
</dbReference>
<name>A0A060SJ55_PYCCI</name>
<dbReference type="GO" id="GO:0006777">
    <property type="term" value="P:Mo-molybdopterin cofactor biosynthetic process"/>
    <property type="evidence" value="ECO:0007669"/>
    <property type="project" value="InterPro"/>
</dbReference>
<dbReference type="STRING" id="5643.A0A060SJ55"/>
<dbReference type="EMBL" id="CCBP010000113">
    <property type="protein sequence ID" value="CDO72468.1"/>
    <property type="molecule type" value="Genomic_DNA"/>
</dbReference>
<dbReference type="Pfam" id="PF02597">
    <property type="entry name" value="ThiS"/>
    <property type="match status" value="1"/>
</dbReference>
<evidence type="ECO:0000256" key="1">
    <source>
        <dbReference type="ARBA" id="ARBA00022741"/>
    </source>
</evidence>
<dbReference type="Gene3D" id="3.10.20.30">
    <property type="match status" value="1"/>
</dbReference>
<dbReference type="OrthoDB" id="5595860at2759"/>
<dbReference type="HOGENOM" id="CLU_1897417_0_0_1"/>
<evidence type="ECO:0000313" key="2">
    <source>
        <dbReference type="EMBL" id="CDO72468.1"/>
    </source>
</evidence>
<dbReference type="InterPro" id="IPR016155">
    <property type="entry name" value="Mopterin_synth/thiamin_S_b"/>
</dbReference>
<dbReference type="PANTHER" id="PTHR33359">
    <property type="entry name" value="MOLYBDOPTERIN SYNTHASE SULFUR CARRIER SUBUNIT"/>
    <property type="match status" value="1"/>
</dbReference>
<dbReference type="PANTHER" id="PTHR33359:SF1">
    <property type="entry name" value="MOLYBDOPTERIN SYNTHASE SULFUR CARRIER SUBUNIT"/>
    <property type="match status" value="1"/>
</dbReference>
<dbReference type="Proteomes" id="UP000029665">
    <property type="component" value="Unassembled WGS sequence"/>
</dbReference>
<dbReference type="UniPathway" id="UPA00344"/>
<organism evidence="2 3">
    <name type="scientific">Pycnoporus cinnabarinus</name>
    <name type="common">Cinnabar-red polypore</name>
    <name type="synonym">Trametes cinnabarina</name>
    <dbReference type="NCBI Taxonomy" id="5643"/>
    <lineage>
        <taxon>Eukaryota</taxon>
        <taxon>Fungi</taxon>
        <taxon>Dikarya</taxon>
        <taxon>Basidiomycota</taxon>
        <taxon>Agaricomycotina</taxon>
        <taxon>Agaricomycetes</taxon>
        <taxon>Polyporales</taxon>
        <taxon>Polyporaceae</taxon>
        <taxon>Trametes</taxon>
    </lineage>
</organism>